<dbReference type="AlphaFoldDB" id="A0A1X7RRZ4"/>
<keyword evidence="2" id="KW-1185">Reference proteome</keyword>
<accession>A0A1X7RRZ4</accession>
<evidence type="ECO:0000313" key="1">
    <source>
        <dbReference type="EMBL" id="SMQ49971.1"/>
    </source>
</evidence>
<dbReference type="Proteomes" id="UP000215127">
    <property type="component" value="Chromosome 4"/>
</dbReference>
<organism evidence="1 2">
    <name type="scientific">Zymoseptoria tritici (strain ST99CH_3D7)</name>
    <dbReference type="NCBI Taxonomy" id="1276538"/>
    <lineage>
        <taxon>Eukaryota</taxon>
        <taxon>Fungi</taxon>
        <taxon>Dikarya</taxon>
        <taxon>Ascomycota</taxon>
        <taxon>Pezizomycotina</taxon>
        <taxon>Dothideomycetes</taxon>
        <taxon>Dothideomycetidae</taxon>
        <taxon>Mycosphaerellales</taxon>
        <taxon>Mycosphaerellaceae</taxon>
        <taxon>Zymoseptoria</taxon>
    </lineage>
</organism>
<dbReference type="EMBL" id="LT853695">
    <property type="protein sequence ID" value="SMQ49971.1"/>
    <property type="molecule type" value="Genomic_DNA"/>
</dbReference>
<evidence type="ECO:0000313" key="2">
    <source>
        <dbReference type="Proteomes" id="UP000215127"/>
    </source>
</evidence>
<reference evidence="1 2" key="1">
    <citation type="submission" date="2016-06" db="EMBL/GenBank/DDBJ databases">
        <authorList>
            <person name="Kjaerup R.B."/>
            <person name="Dalgaard T.S."/>
            <person name="Juul-Madsen H.R."/>
        </authorList>
    </citation>
    <scope>NUCLEOTIDE SEQUENCE [LARGE SCALE GENOMIC DNA]</scope>
</reference>
<proteinExistence type="predicted"/>
<name>A0A1X7RRZ4_ZYMT9</name>
<protein>
    <submittedName>
        <fullName evidence="1">Uncharacterized protein</fullName>
    </submittedName>
</protein>
<sequence>MSKSLLIAVPADTGIDSQTSYTTTMSADESRLGQIRRSRPVARGDILQYLRTRLLRPGQVMVCSPALLYWLMA</sequence>
<gene>
    <name evidence="1" type="ORF">ZT3D7_G5123</name>
</gene>